<sequence>MSLSYLFSEPFLTNFDCLFDEASTDCSHQGNQVPWRSGSESGQTLFRPRANRIDVQENSQLNTLTDTFELPGIPKEDINIDVHDNILEVSGEPKISFKYDKGGYVVRKCRYGKFSRSISLPQDTK</sequence>
<feature type="domain" description="SHSP" evidence="3">
    <location>
        <begin position="44"/>
        <end position="125"/>
    </location>
</feature>
<organism evidence="4 5">
    <name type="scientific">Hermanssonia centrifuga</name>
    <dbReference type="NCBI Taxonomy" id="98765"/>
    <lineage>
        <taxon>Eukaryota</taxon>
        <taxon>Fungi</taxon>
        <taxon>Dikarya</taxon>
        <taxon>Basidiomycota</taxon>
        <taxon>Agaricomycotina</taxon>
        <taxon>Agaricomycetes</taxon>
        <taxon>Polyporales</taxon>
        <taxon>Meruliaceae</taxon>
        <taxon>Hermanssonia</taxon>
    </lineage>
</organism>
<gene>
    <name evidence="4" type="ORF">PHLCEN_2v7741</name>
</gene>
<evidence type="ECO:0000313" key="4">
    <source>
        <dbReference type="EMBL" id="PSR77683.1"/>
    </source>
</evidence>
<evidence type="ECO:0000256" key="1">
    <source>
        <dbReference type="PROSITE-ProRule" id="PRU00285"/>
    </source>
</evidence>
<dbReference type="InterPro" id="IPR008978">
    <property type="entry name" value="HSP20-like_chaperone"/>
</dbReference>
<dbReference type="STRING" id="98765.A0A2R6NVP6"/>
<name>A0A2R6NVP6_9APHY</name>
<comment type="caution">
    <text evidence="4">The sequence shown here is derived from an EMBL/GenBank/DDBJ whole genome shotgun (WGS) entry which is preliminary data.</text>
</comment>
<dbReference type="CDD" id="cd06464">
    <property type="entry name" value="ACD_sHsps-like"/>
    <property type="match status" value="1"/>
</dbReference>
<evidence type="ECO:0000313" key="5">
    <source>
        <dbReference type="Proteomes" id="UP000186601"/>
    </source>
</evidence>
<reference evidence="4 5" key="1">
    <citation type="submission" date="2018-02" db="EMBL/GenBank/DDBJ databases">
        <title>Genome sequence of the basidiomycete white-rot fungus Phlebia centrifuga.</title>
        <authorList>
            <person name="Granchi Z."/>
            <person name="Peng M."/>
            <person name="de Vries R.P."/>
            <person name="Hilden K."/>
            <person name="Makela M.R."/>
            <person name="Grigoriev I."/>
            <person name="Riley R."/>
        </authorList>
    </citation>
    <scope>NUCLEOTIDE SEQUENCE [LARGE SCALE GENOMIC DNA]</scope>
    <source>
        <strain evidence="4 5">FBCC195</strain>
    </source>
</reference>
<dbReference type="InterPro" id="IPR002068">
    <property type="entry name" value="A-crystallin/Hsp20_dom"/>
</dbReference>
<evidence type="ECO:0000256" key="2">
    <source>
        <dbReference type="RuleBase" id="RU003616"/>
    </source>
</evidence>
<dbReference type="Pfam" id="PF00011">
    <property type="entry name" value="HSP20"/>
    <property type="match status" value="1"/>
</dbReference>
<evidence type="ECO:0000259" key="3">
    <source>
        <dbReference type="PROSITE" id="PS01031"/>
    </source>
</evidence>
<accession>A0A2R6NVP6</accession>
<dbReference type="Gene3D" id="2.60.40.790">
    <property type="match status" value="1"/>
</dbReference>
<dbReference type="SUPFAM" id="SSF49764">
    <property type="entry name" value="HSP20-like chaperones"/>
    <property type="match status" value="1"/>
</dbReference>
<dbReference type="PROSITE" id="PS01031">
    <property type="entry name" value="SHSP"/>
    <property type="match status" value="1"/>
</dbReference>
<dbReference type="AlphaFoldDB" id="A0A2R6NVP6"/>
<dbReference type="OrthoDB" id="1431247at2759"/>
<proteinExistence type="inferred from homology"/>
<protein>
    <recommendedName>
        <fullName evidence="3">SHSP domain-containing protein</fullName>
    </recommendedName>
</protein>
<dbReference type="Proteomes" id="UP000186601">
    <property type="component" value="Unassembled WGS sequence"/>
</dbReference>
<keyword evidence="5" id="KW-1185">Reference proteome</keyword>
<comment type="similarity">
    <text evidence="1 2">Belongs to the small heat shock protein (HSP20) family.</text>
</comment>
<feature type="non-terminal residue" evidence="4">
    <location>
        <position position="125"/>
    </location>
</feature>
<dbReference type="EMBL" id="MLYV02000785">
    <property type="protein sequence ID" value="PSR77683.1"/>
    <property type="molecule type" value="Genomic_DNA"/>
</dbReference>